<evidence type="ECO:0000313" key="2">
    <source>
        <dbReference type="EMBL" id="GMF37404.1"/>
    </source>
</evidence>
<evidence type="ECO:0000256" key="1">
    <source>
        <dbReference type="SAM" id="MobiDB-lite"/>
    </source>
</evidence>
<feature type="compositionally biased region" description="Acidic residues" evidence="1">
    <location>
        <begin position="527"/>
        <end position="536"/>
    </location>
</feature>
<name>A0A9W6XFH1_9STRA</name>
<feature type="region of interest" description="Disordered" evidence="1">
    <location>
        <begin position="477"/>
        <end position="566"/>
    </location>
</feature>
<proteinExistence type="predicted"/>
<feature type="compositionally biased region" description="Low complexity" evidence="1">
    <location>
        <begin position="86"/>
        <end position="99"/>
    </location>
</feature>
<comment type="caution">
    <text evidence="2">The sequence shown here is derived from an EMBL/GenBank/DDBJ whole genome shotgun (WGS) entry which is preliminary data.</text>
</comment>
<feature type="compositionally biased region" description="Polar residues" evidence="1">
    <location>
        <begin position="28"/>
        <end position="55"/>
    </location>
</feature>
<feature type="compositionally biased region" description="Low complexity" evidence="1">
    <location>
        <begin position="772"/>
        <end position="790"/>
    </location>
</feature>
<feature type="compositionally biased region" description="Low complexity" evidence="1">
    <location>
        <begin position="494"/>
        <end position="509"/>
    </location>
</feature>
<dbReference type="EMBL" id="BSXT01001007">
    <property type="protein sequence ID" value="GMF37404.1"/>
    <property type="molecule type" value="Genomic_DNA"/>
</dbReference>
<gene>
    <name evidence="2" type="ORF">Pfra01_001048000</name>
</gene>
<feature type="compositionally biased region" description="Low complexity" evidence="1">
    <location>
        <begin position="537"/>
        <end position="546"/>
    </location>
</feature>
<sequence length="838" mass="85446">MAPPTASSIADTGSPPRPSLAGVAEASAPSSLPTVSTGDTSGEGTEPSLAQTDTALSPAPGAVPRSAADAPEPTSGTGSAEFQPHGSVSSSGASVDGACSATDASEASSAVSGAPRFSYVRWEDIEDIVTAGTNRTVRQVQESPQSHFLALVRLVVDLNLDALAPWEHELTELRDAVASLEARLAASEASHRREADLRIKAERLCIQASHEHNPALGNLQRLRPDHADTARQLVATNIALEQSFQAAAVLEQRCRRLDKSLADTHKVIHQAREQFKAGIASFAAQLRQLREYLEQSDRQSSESVGASSAAASAMPTAFTTLLEELGALPLAIPPPPVASGSSEGSVSTPPASSRSLGGGTATSGSSMSLTVDSDTSEDSGPINPSALHKGKGKRPAKSSAKFRYAPLPPKKKQRLGQTSVDLKARKAAKQAVSAAASGSGDPQSAPPQPPGAPILMSSAPVSGIAVSAESGVLSFVSVPSGSEPPSSPIPRAPVSPASSTASTVTIPSTPGAPSGMTPGTEASVPVEIDDDGDSEADGAASDASEALGGWPTPHGPDTSSACGGHSDHSTSLGSACPYSGYINSVHDAWESVYGFRACDCNPGSHPKAATPGEPAFTAPGDREAWCKILNARIPQPIASSRVTVCSVAGFQAFADWDDPTHPCIRTSGSPSGRAPIGSRLLLSSNSSSSFLTGLDQIRLLLVRAPYLGSEYCGMARQGGGSGCSAALAKLLGGGVGRASVQHNVCSVQPLGPALHSRMHDAGSGRSDHRAAADSSAAADSPSDTSSARTPIPATDQADVQAELGDNAPAQAGLNVLVDLASTADIYVSLQHFTYSQFI</sequence>
<feature type="compositionally biased region" description="Low complexity" evidence="1">
    <location>
        <begin position="429"/>
        <end position="443"/>
    </location>
</feature>
<feature type="region of interest" description="Disordered" evidence="1">
    <location>
        <begin position="333"/>
        <end position="456"/>
    </location>
</feature>
<accession>A0A9W6XFH1</accession>
<feature type="compositionally biased region" description="Basic and acidic residues" evidence="1">
    <location>
        <begin position="757"/>
        <end position="771"/>
    </location>
</feature>
<dbReference type="Proteomes" id="UP001165121">
    <property type="component" value="Unassembled WGS sequence"/>
</dbReference>
<organism evidence="2 3">
    <name type="scientific">Phytophthora fragariaefolia</name>
    <dbReference type="NCBI Taxonomy" id="1490495"/>
    <lineage>
        <taxon>Eukaryota</taxon>
        <taxon>Sar</taxon>
        <taxon>Stramenopiles</taxon>
        <taxon>Oomycota</taxon>
        <taxon>Peronosporomycetes</taxon>
        <taxon>Peronosporales</taxon>
        <taxon>Peronosporaceae</taxon>
        <taxon>Phytophthora</taxon>
    </lineage>
</organism>
<dbReference type="AlphaFoldDB" id="A0A9W6XFH1"/>
<reference evidence="2" key="1">
    <citation type="submission" date="2023-04" db="EMBL/GenBank/DDBJ databases">
        <title>Phytophthora fragariaefolia NBRC 109709.</title>
        <authorList>
            <person name="Ichikawa N."/>
            <person name="Sato H."/>
            <person name="Tonouchi N."/>
        </authorList>
    </citation>
    <scope>NUCLEOTIDE SEQUENCE</scope>
    <source>
        <strain evidence="2">NBRC 109709</strain>
    </source>
</reference>
<feature type="compositionally biased region" description="Polar residues" evidence="1">
    <location>
        <begin position="339"/>
        <end position="350"/>
    </location>
</feature>
<keyword evidence="3" id="KW-1185">Reference proteome</keyword>
<feature type="region of interest" description="Disordered" evidence="1">
    <location>
        <begin position="1"/>
        <end position="99"/>
    </location>
</feature>
<feature type="region of interest" description="Disordered" evidence="1">
    <location>
        <begin position="756"/>
        <end position="791"/>
    </location>
</feature>
<evidence type="ECO:0000313" key="3">
    <source>
        <dbReference type="Proteomes" id="UP001165121"/>
    </source>
</evidence>
<protein>
    <submittedName>
        <fullName evidence="2">Unnamed protein product</fullName>
    </submittedName>
</protein>
<feature type="compositionally biased region" description="Polar residues" evidence="1">
    <location>
        <begin position="1"/>
        <end position="11"/>
    </location>
</feature>